<feature type="domain" description="Luciferase-like" evidence="5">
    <location>
        <begin position="3"/>
        <end position="188"/>
    </location>
</feature>
<gene>
    <name evidence="6" type="ORF">METZ01_LOCUS16946</name>
</gene>
<dbReference type="PANTHER" id="PTHR42847:SF4">
    <property type="entry name" value="ALKANESULFONATE MONOOXYGENASE-RELATED"/>
    <property type="match status" value="1"/>
</dbReference>
<dbReference type="GO" id="GO:0008726">
    <property type="term" value="F:alkanesulfonate monooxygenase activity"/>
    <property type="evidence" value="ECO:0007669"/>
    <property type="project" value="TreeGrafter"/>
</dbReference>
<dbReference type="EMBL" id="UINC01000928">
    <property type="protein sequence ID" value="SUZ64092.1"/>
    <property type="molecule type" value="Genomic_DNA"/>
</dbReference>
<dbReference type="InterPro" id="IPR036661">
    <property type="entry name" value="Luciferase-like_sf"/>
</dbReference>
<proteinExistence type="predicted"/>
<evidence type="ECO:0000256" key="4">
    <source>
        <dbReference type="ARBA" id="ARBA00023033"/>
    </source>
</evidence>
<evidence type="ECO:0000313" key="6">
    <source>
        <dbReference type="EMBL" id="SUZ64092.1"/>
    </source>
</evidence>
<dbReference type="InterPro" id="IPR019923">
    <property type="entry name" value="Lucif-like_OxRdtase_MSMEG_2516"/>
</dbReference>
<reference evidence="6" key="1">
    <citation type="submission" date="2018-05" db="EMBL/GenBank/DDBJ databases">
        <authorList>
            <person name="Lanie J.A."/>
            <person name="Ng W.-L."/>
            <person name="Kazmierczak K.M."/>
            <person name="Andrzejewski T.M."/>
            <person name="Davidsen T.M."/>
            <person name="Wayne K.J."/>
            <person name="Tettelin H."/>
            <person name="Glass J.I."/>
            <person name="Rusch D."/>
            <person name="Podicherti R."/>
            <person name="Tsui H.-C.T."/>
            <person name="Winkler M.E."/>
        </authorList>
    </citation>
    <scope>NUCLEOTIDE SEQUENCE</scope>
</reference>
<protein>
    <recommendedName>
        <fullName evidence="5">Luciferase-like domain-containing protein</fullName>
    </recommendedName>
</protein>
<sequence>MHPFRFGVQFSKSASGADYRDSVSRIEDLGYSTVFCPDHFDDQWAPTVALTVAAEATTDLRVATLVYDVDYRHPVVLAKEIATLDLVSGGRVEFGIGAGWMSNDYHTAGISFDKAGTRIDRMIEAIDVIRGLWSGTPVDFRGEHYVVRDITGTPNPHQPGGPPIIIGGGGKRVLTEAARRADIVGLNASLHSGTVGPETALSALGDRFLERRQWVEDAAGDRFAGIELQMNTFMTAVTKTTGEADEMFEGMAPMFGLTPEQARTIPMVLAGTVEDVCDQLHRYRELYGTSYWVIHDGEVDAMAPVVERMRGK</sequence>
<evidence type="ECO:0000256" key="2">
    <source>
        <dbReference type="ARBA" id="ARBA00022643"/>
    </source>
</evidence>
<keyword evidence="4" id="KW-0503">Monooxygenase</keyword>
<dbReference type="Pfam" id="PF00296">
    <property type="entry name" value="Bac_luciferase"/>
    <property type="match status" value="1"/>
</dbReference>
<dbReference type="SUPFAM" id="SSF51679">
    <property type="entry name" value="Bacterial luciferase-like"/>
    <property type="match status" value="1"/>
</dbReference>
<dbReference type="GO" id="GO:0046306">
    <property type="term" value="P:alkanesulfonate catabolic process"/>
    <property type="evidence" value="ECO:0007669"/>
    <property type="project" value="TreeGrafter"/>
</dbReference>
<accession>A0A381PAT4</accession>
<evidence type="ECO:0000256" key="1">
    <source>
        <dbReference type="ARBA" id="ARBA00022630"/>
    </source>
</evidence>
<dbReference type="Gene3D" id="3.20.20.30">
    <property type="entry name" value="Luciferase-like domain"/>
    <property type="match status" value="1"/>
</dbReference>
<keyword evidence="1" id="KW-0285">Flavoprotein</keyword>
<dbReference type="InterPro" id="IPR050172">
    <property type="entry name" value="SsuD_RutA_monooxygenase"/>
</dbReference>
<dbReference type="PANTHER" id="PTHR42847">
    <property type="entry name" value="ALKANESULFONATE MONOOXYGENASE"/>
    <property type="match status" value="1"/>
</dbReference>
<name>A0A381PAT4_9ZZZZ</name>
<keyword evidence="2" id="KW-0288">FMN</keyword>
<organism evidence="6">
    <name type="scientific">marine metagenome</name>
    <dbReference type="NCBI Taxonomy" id="408172"/>
    <lineage>
        <taxon>unclassified sequences</taxon>
        <taxon>metagenomes</taxon>
        <taxon>ecological metagenomes</taxon>
    </lineage>
</organism>
<dbReference type="NCBIfam" id="TIGR03621">
    <property type="entry name" value="F420_MSMEG_2516"/>
    <property type="match status" value="1"/>
</dbReference>
<dbReference type="AlphaFoldDB" id="A0A381PAT4"/>
<evidence type="ECO:0000256" key="3">
    <source>
        <dbReference type="ARBA" id="ARBA00023002"/>
    </source>
</evidence>
<evidence type="ECO:0000259" key="5">
    <source>
        <dbReference type="Pfam" id="PF00296"/>
    </source>
</evidence>
<dbReference type="InterPro" id="IPR011251">
    <property type="entry name" value="Luciferase-like_dom"/>
</dbReference>
<keyword evidence="3" id="KW-0560">Oxidoreductase</keyword>